<proteinExistence type="predicted"/>
<dbReference type="Proteomes" id="UP000222054">
    <property type="component" value="Unassembled WGS sequence"/>
</dbReference>
<sequence length="84" mass="9575">MEKESRLTFYDISCKAHSVKTFDGKTYQLKGAVAIENKTGEIVKTAQVYYKVRSVVDKNNTLIAKRKNPEDELVAIRKPKKIAE</sequence>
<dbReference type="RefSeq" id="WP_098777445.1">
    <property type="nucleotide sequence ID" value="NZ_NUHO01000055.1"/>
</dbReference>
<name>A0A2B9DZY0_BACCE</name>
<evidence type="ECO:0000313" key="1">
    <source>
        <dbReference type="EMBL" id="PGM92609.1"/>
    </source>
</evidence>
<gene>
    <name evidence="1" type="ORF">CN958_15265</name>
</gene>
<evidence type="ECO:0000313" key="2">
    <source>
        <dbReference type="Proteomes" id="UP000222054"/>
    </source>
</evidence>
<comment type="caution">
    <text evidence="1">The sequence shown here is derived from an EMBL/GenBank/DDBJ whole genome shotgun (WGS) entry which is preliminary data.</text>
</comment>
<dbReference type="AlphaFoldDB" id="A0A2B9DZY0"/>
<accession>A0A2B9DZY0</accession>
<protein>
    <submittedName>
        <fullName evidence="1">Uncharacterized protein</fullName>
    </submittedName>
</protein>
<reference evidence="1 2" key="1">
    <citation type="submission" date="2017-09" db="EMBL/GenBank/DDBJ databases">
        <title>Large-scale bioinformatics analysis of Bacillus genomes uncovers conserved roles of natural products in bacterial physiology.</title>
        <authorList>
            <consortium name="Agbiome Team Llc"/>
            <person name="Bleich R.M."/>
            <person name="Grubbs K.J."/>
            <person name="Santa Maria K.C."/>
            <person name="Allen S.E."/>
            <person name="Farag S."/>
            <person name="Shank E.A."/>
            <person name="Bowers A."/>
        </authorList>
    </citation>
    <scope>NUCLEOTIDE SEQUENCE [LARGE SCALE GENOMIC DNA]</scope>
    <source>
        <strain evidence="1 2">AFS053130</strain>
    </source>
</reference>
<dbReference type="EMBL" id="NUHO01000055">
    <property type="protein sequence ID" value="PGM92609.1"/>
    <property type="molecule type" value="Genomic_DNA"/>
</dbReference>
<organism evidence="1 2">
    <name type="scientific">Bacillus cereus</name>
    <dbReference type="NCBI Taxonomy" id="1396"/>
    <lineage>
        <taxon>Bacteria</taxon>
        <taxon>Bacillati</taxon>
        <taxon>Bacillota</taxon>
        <taxon>Bacilli</taxon>
        <taxon>Bacillales</taxon>
        <taxon>Bacillaceae</taxon>
        <taxon>Bacillus</taxon>
        <taxon>Bacillus cereus group</taxon>
    </lineage>
</organism>